<feature type="domain" description="Agglutinin" evidence="3">
    <location>
        <begin position="530"/>
        <end position="684"/>
    </location>
</feature>
<dbReference type="SMART" id="SM00791">
    <property type="entry name" value="Agglutinin"/>
    <property type="match status" value="5"/>
</dbReference>
<proteinExistence type="inferred from homology"/>
<dbReference type="InterPro" id="IPR008998">
    <property type="entry name" value="Agglutinin"/>
</dbReference>
<comment type="similarity">
    <text evidence="1">Belongs to the aerolysin family.</text>
</comment>
<dbReference type="Pfam" id="PF01117">
    <property type="entry name" value="Aerolysin"/>
    <property type="match status" value="1"/>
</dbReference>
<dbReference type="Proteomes" id="UP000306102">
    <property type="component" value="Unassembled WGS sequence"/>
</dbReference>
<feature type="domain" description="Agglutinin" evidence="3">
    <location>
        <begin position="179"/>
        <end position="341"/>
    </location>
</feature>
<reference evidence="4 5" key="1">
    <citation type="journal article" date="2018" name="Proc. Natl. Acad. Sci. U.S.A.">
        <title>Draft genome sequence of Camellia sinensis var. sinensis provides insights into the evolution of the tea genome and tea quality.</title>
        <authorList>
            <person name="Wei C."/>
            <person name="Yang H."/>
            <person name="Wang S."/>
            <person name="Zhao J."/>
            <person name="Liu C."/>
            <person name="Gao L."/>
            <person name="Xia E."/>
            <person name="Lu Y."/>
            <person name="Tai Y."/>
            <person name="She G."/>
            <person name="Sun J."/>
            <person name="Cao H."/>
            <person name="Tong W."/>
            <person name="Gao Q."/>
            <person name="Li Y."/>
            <person name="Deng W."/>
            <person name="Jiang X."/>
            <person name="Wang W."/>
            <person name="Chen Q."/>
            <person name="Zhang S."/>
            <person name="Li H."/>
            <person name="Wu J."/>
            <person name="Wang P."/>
            <person name="Li P."/>
            <person name="Shi C."/>
            <person name="Zheng F."/>
            <person name="Jian J."/>
            <person name="Huang B."/>
            <person name="Shan D."/>
            <person name="Shi M."/>
            <person name="Fang C."/>
            <person name="Yue Y."/>
            <person name="Li F."/>
            <person name="Li D."/>
            <person name="Wei S."/>
            <person name="Han B."/>
            <person name="Jiang C."/>
            <person name="Yin Y."/>
            <person name="Xia T."/>
            <person name="Zhang Z."/>
            <person name="Bennetzen J.L."/>
            <person name="Zhao S."/>
            <person name="Wan X."/>
        </authorList>
    </citation>
    <scope>NUCLEOTIDE SEQUENCE [LARGE SCALE GENOMIC DNA]</scope>
    <source>
        <strain evidence="5">cv. Shuchazao</strain>
        <tissue evidence="4">Leaf</tissue>
    </source>
</reference>
<dbReference type="AlphaFoldDB" id="A0A4S4ER51"/>
<dbReference type="SUPFAM" id="SSF50382">
    <property type="entry name" value="Agglutinin"/>
    <property type="match status" value="6"/>
</dbReference>
<evidence type="ECO:0000259" key="3">
    <source>
        <dbReference type="SMART" id="SM00791"/>
    </source>
</evidence>
<dbReference type="InterPro" id="IPR055267">
    <property type="entry name" value="Aerolysin-like_C"/>
</dbReference>
<evidence type="ECO:0000256" key="2">
    <source>
        <dbReference type="ARBA" id="ARBA00023157"/>
    </source>
</evidence>
<dbReference type="EMBL" id="SDRB02002491">
    <property type="protein sequence ID" value="THG19271.1"/>
    <property type="molecule type" value="Genomic_DNA"/>
</dbReference>
<dbReference type="PANTHER" id="PTHR39244">
    <property type="entry name" value="NATTERIN-4"/>
    <property type="match status" value="1"/>
</dbReference>
<dbReference type="Pfam" id="PF07468">
    <property type="entry name" value="Agglutinin"/>
    <property type="match status" value="5"/>
</dbReference>
<dbReference type="Gene3D" id="2.80.10.50">
    <property type="match status" value="5"/>
</dbReference>
<keyword evidence="2" id="KW-1015">Disulfide bond</keyword>
<accession>A0A4S4ER51</accession>
<evidence type="ECO:0000313" key="5">
    <source>
        <dbReference type="Proteomes" id="UP000306102"/>
    </source>
</evidence>
<feature type="domain" description="Agglutinin" evidence="3">
    <location>
        <begin position="689"/>
        <end position="859"/>
    </location>
</feature>
<name>A0A4S4ER51_CAMSN</name>
<dbReference type="Gene3D" id="2.170.15.10">
    <property type="entry name" value="Proaerolysin, chain A, domain 3"/>
    <property type="match status" value="1"/>
</dbReference>
<gene>
    <name evidence="4" type="ORF">TEA_004526</name>
</gene>
<dbReference type="InterPro" id="IPR053237">
    <property type="entry name" value="Natterin_C"/>
</dbReference>
<evidence type="ECO:0000313" key="4">
    <source>
        <dbReference type="EMBL" id="THG19271.1"/>
    </source>
</evidence>
<comment type="caution">
    <text evidence="4">The sequence shown here is derived from an EMBL/GenBank/DDBJ whole genome shotgun (WGS) entry which is preliminary data.</text>
</comment>
<feature type="domain" description="Agglutinin" evidence="3">
    <location>
        <begin position="1"/>
        <end position="162"/>
    </location>
</feature>
<keyword evidence="5" id="KW-1185">Reference proteome</keyword>
<dbReference type="PANTHER" id="PTHR39244:SF5">
    <property type="entry name" value="NATTERIN-3-LIKE"/>
    <property type="match status" value="1"/>
</dbReference>
<dbReference type="CDD" id="cd20216">
    <property type="entry name" value="PFM_HFR-2-like"/>
    <property type="match status" value="1"/>
</dbReference>
<protein>
    <recommendedName>
        <fullName evidence="3">Agglutinin domain-containing protein</fullName>
    </recommendedName>
</protein>
<feature type="domain" description="Agglutinin" evidence="3">
    <location>
        <begin position="360"/>
        <end position="521"/>
    </location>
</feature>
<evidence type="ECO:0000256" key="1">
    <source>
        <dbReference type="ARBA" id="ARBA00009831"/>
    </source>
</evidence>
<dbReference type="SUPFAM" id="SSF56973">
    <property type="entry name" value="Aerolisin/ETX pore-forming domain"/>
    <property type="match status" value="1"/>
</dbReference>
<organism evidence="4 5">
    <name type="scientific">Camellia sinensis var. sinensis</name>
    <name type="common">China tea</name>
    <dbReference type="NCBI Taxonomy" id="542762"/>
    <lineage>
        <taxon>Eukaryota</taxon>
        <taxon>Viridiplantae</taxon>
        <taxon>Streptophyta</taxon>
        <taxon>Embryophyta</taxon>
        <taxon>Tracheophyta</taxon>
        <taxon>Spermatophyta</taxon>
        <taxon>Magnoliopsida</taxon>
        <taxon>eudicotyledons</taxon>
        <taxon>Gunneridae</taxon>
        <taxon>Pentapetalae</taxon>
        <taxon>asterids</taxon>
        <taxon>Ericales</taxon>
        <taxon>Theaceae</taxon>
        <taxon>Camellia</taxon>
    </lineage>
</organism>
<dbReference type="InterPro" id="IPR036242">
    <property type="entry name" value="Agglutinin_dom_sf"/>
</dbReference>
<sequence length="1031" mass="118681">MTLPRFVVLKSIYNDKYLRYIHEDGPIHGFLQFSEKEVSSPYAKFEVEMAKTSNAKGLVHIRCCFNNKYFVRWTPNHWWIVAGADEPEEDQSKWPCTLFETLYVDGAIHPTIENVGQTIRFRHVQLGHYACLWRAAPPHDSCLFAGSPDFDQDWCDIYSFIDWESLSTPTPATFTKEKIALPRVVVLKSNYNDKYLRYIHEDGPVHGFLRFSEEEVSSRYAKYELKRAKTSSGKGWVHIRCCYNNKYFARGSANDWWIVAWADQPEEDQSKWSCTLFEPLYVDDSAAQTTIRRGGQTIRFRHVQLGHYACLWRAAPPHDSCLYAGSPNPDKDQCDVYTIIDWESLPILPPKEAAFAGEKLALPRFAVLKSNYNDKYLRYIHEDGEMHGFLQFSGEQVSSPYSKFELETAKTSGNGLVHLRCCYNNKYFVRWSPNDRWIVAKAAEPEEDQSKWSCTLFEPLHVDDGAAQTTIGSVAQTIRFRHVQLHHYTCLWRVGYPHISCLFAGTTEPDKQQCDVYTIIDWEAFTRETITLPSFVVLKSKNNDKYLRYMHEDGQQHGFLQFSGEEIVSPYTKYEVVMAKTSGGRVGFWHLRCCYNNKYLVRWSQNHGWIVAGADEPEENQSKWSCTLFEPLYEDVVAQTIRFRHVQSGYYACLWRDAPPHDSCLFIGYSTLDKDRFDVYTVIDWESLLIVPKHVAFKGNNGHYLSTCWIKGHPYLHFSFSDIGDHTVGNEVIATPDGSVRIKSDHLCKFWRCNNNWILADSDDSTSNNSYTWSSCNFLTRFFRHQSQGRKQKQKQKEENKSPEYDVLFWPIKVDNNVVALRNLGNKKFCKMLTADGKINCLSAAASRVSSAVHLKVEEAVISRKIYNVNFRLGDARIYDKSILTLATEDAINRTQEPKTVDVKLSYSESRTWNSSISLKLLGVKTTIQTPVPLIIAEGTIELSGEFSGDYQWGESLTTDEKVYKVSVPPMTMVRVNLIATKASCDIPFSYEQLDTTTLTNIRQITETMDDGIYTGSNCFNFKCETEQEKL</sequence>